<gene>
    <name evidence="3" type="ORF">EVOR1521_LOCUS30706</name>
</gene>
<dbReference type="InterPro" id="IPR002656">
    <property type="entry name" value="Acyl_transf_3_dom"/>
</dbReference>
<dbReference type="Pfam" id="PF01757">
    <property type="entry name" value="Acyl_transf_3"/>
    <property type="match status" value="1"/>
</dbReference>
<reference evidence="3" key="1">
    <citation type="submission" date="2023-08" db="EMBL/GenBank/DDBJ databases">
        <authorList>
            <person name="Chen Y."/>
            <person name="Shah S."/>
            <person name="Dougan E. K."/>
            <person name="Thang M."/>
            <person name="Chan C."/>
        </authorList>
    </citation>
    <scope>NUCLEOTIDE SEQUENCE</scope>
</reference>
<keyword evidence="1" id="KW-1133">Transmembrane helix</keyword>
<accession>A0AA36JQ57</accession>
<evidence type="ECO:0000256" key="1">
    <source>
        <dbReference type="SAM" id="Phobius"/>
    </source>
</evidence>
<dbReference type="EMBL" id="CAUJNA010003780">
    <property type="protein sequence ID" value="CAJ1409680.1"/>
    <property type="molecule type" value="Genomic_DNA"/>
</dbReference>
<sequence>MGNGNALRELFHPGPLLRALQCKKSNRLAVLDGVRSLALLWVLQLHAWGHITRFRNCERLDEIHTQWWSQFLVTGSLGVHMFFVLSGLLIAKSYLRLKAFRDASSSFLSGYVRFLLRRFFRIWPMVILAVISLLIREKDAWRDGSGWAYVFLVPNLALQCLTGDWAMLGHLWTIGAEMQMYILTPLVCELLSRRPGLLLGLGSLCCVLLRAFWIYGPFHQSWEQARKWPFPFFYYDPLSNISAYLSGMALCLALEDRQERMPPIRRTVLDLLALAGMLGSAFCGVWHCGGAYVDTDLRDLGQMVIPPIFGWCVARGIFCTVVSESYDPWSLASLILSSKVWESIALLSYAAYVMQLWPVYALQDLRTLWDCEVYEGLASALGAHFATYFLFVFGCLLVAVPCHLLLEMPGNMHRI</sequence>
<feature type="transmembrane region" description="Helical" evidence="1">
    <location>
        <begin position="383"/>
        <end position="406"/>
    </location>
</feature>
<feature type="transmembrane region" description="Helical" evidence="1">
    <location>
        <begin position="28"/>
        <end position="47"/>
    </location>
</feature>
<proteinExistence type="predicted"/>
<evidence type="ECO:0000313" key="4">
    <source>
        <dbReference type="Proteomes" id="UP001178507"/>
    </source>
</evidence>
<dbReference type="GO" id="GO:0016747">
    <property type="term" value="F:acyltransferase activity, transferring groups other than amino-acyl groups"/>
    <property type="evidence" value="ECO:0007669"/>
    <property type="project" value="InterPro"/>
</dbReference>
<comment type="caution">
    <text evidence="3">The sequence shown here is derived from an EMBL/GenBank/DDBJ whole genome shotgun (WGS) entry which is preliminary data.</text>
</comment>
<dbReference type="PANTHER" id="PTHR23028">
    <property type="entry name" value="ACETYLTRANSFERASE"/>
    <property type="match status" value="1"/>
</dbReference>
<keyword evidence="1" id="KW-0812">Transmembrane</keyword>
<protein>
    <recommendedName>
        <fullName evidence="2">Acyltransferase 3 domain-containing protein</fullName>
    </recommendedName>
</protein>
<name>A0AA36JQ57_9DINO</name>
<dbReference type="GO" id="GO:0016020">
    <property type="term" value="C:membrane"/>
    <property type="evidence" value="ECO:0007669"/>
    <property type="project" value="TreeGrafter"/>
</dbReference>
<feature type="transmembrane region" description="Helical" evidence="1">
    <location>
        <begin position="196"/>
        <end position="218"/>
    </location>
</feature>
<organism evidence="3 4">
    <name type="scientific">Effrenium voratum</name>
    <dbReference type="NCBI Taxonomy" id="2562239"/>
    <lineage>
        <taxon>Eukaryota</taxon>
        <taxon>Sar</taxon>
        <taxon>Alveolata</taxon>
        <taxon>Dinophyceae</taxon>
        <taxon>Suessiales</taxon>
        <taxon>Symbiodiniaceae</taxon>
        <taxon>Effrenium</taxon>
    </lineage>
</organism>
<feature type="transmembrane region" description="Helical" evidence="1">
    <location>
        <begin position="119"/>
        <end position="135"/>
    </location>
</feature>
<feature type="transmembrane region" description="Helical" evidence="1">
    <location>
        <begin position="267"/>
        <end position="292"/>
    </location>
</feature>
<dbReference type="GO" id="GO:0000271">
    <property type="term" value="P:polysaccharide biosynthetic process"/>
    <property type="evidence" value="ECO:0007669"/>
    <property type="project" value="TreeGrafter"/>
</dbReference>
<feature type="domain" description="Acyltransferase 3" evidence="2">
    <location>
        <begin position="31"/>
        <end position="400"/>
    </location>
</feature>
<keyword evidence="4" id="KW-1185">Reference proteome</keyword>
<keyword evidence="1" id="KW-0472">Membrane</keyword>
<dbReference type="PANTHER" id="PTHR23028:SF53">
    <property type="entry name" value="ACYL_TRANSF_3 DOMAIN-CONTAINING PROTEIN"/>
    <property type="match status" value="1"/>
</dbReference>
<dbReference type="Proteomes" id="UP001178507">
    <property type="component" value="Unassembled WGS sequence"/>
</dbReference>
<feature type="transmembrane region" description="Helical" evidence="1">
    <location>
        <begin position="238"/>
        <end position="255"/>
    </location>
</feature>
<evidence type="ECO:0000259" key="2">
    <source>
        <dbReference type="Pfam" id="PF01757"/>
    </source>
</evidence>
<evidence type="ECO:0000313" key="3">
    <source>
        <dbReference type="EMBL" id="CAJ1409680.1"/>
    </source>
</evidence>
<dbReference type="AlphaFoldDB" id="A0AA36JQ57"/>
<dbReference type="InterPro" id="IPR050879">
    <property type="entry name" value="Acyltransferase_3"/>
</dbReference>
<feature type="transmembrane region" description="Helical" evidence="1">
    <location>
        <begin position="67"/>
        <end position="91"/>
    </location>
</feature>